<feature type="active site" evidence="9">
    <location>
        <position position="322"/>
    </location>
</feature>
<evidence type="ECO:0000256" key="4">
    <source>
        <dbReference type="ARBA" id="ARBA00022729"/>
    </source>
</evidence>
<evidence type="ECO:0000259" key="13">
    <source>
        <dbReference type="PROSITE" id="PS51767"/>
    </source>
</evidence>
<feature type="chain" id="PRO_5041399004" description="Peptidase A1 domain-containing protein" evidence="12">
    <location>
        <begin position="22"/>
        <end position="546"/>
    </location>
</feature>
<evidence type="ECO:0000256" key="2">
    <source>
        <dbReference type="ARBA" id="ARBA00022670"/>
    </source>
</evidence>
<dbReference type="InterPro" id="IPR021109">
    <property type="entry name" value="Peptidase_aspartic_dom_sf"/>
</dbReference>
<dbReference type="GO" id="GO:0005576">
    <property type="term" value="C:extracellular region"/>
    <property type="evidence" value="ECO:0007669"/>
    <property type="project" value="TreeGrafter"/>
</dbReference>
<evidence type="ECO:0000313" key="14">
    <source>
        <dbReference type="EMBL" id="CAI4037142.1"/>
    </source>
</evidence>
<keyword evidence="8" id="KW-0325">Glycoprotein</keyword>
<feature type="signal peptide" evidence="12">
    <location>
        <begin position="1"/>
        <end position="21"/>
    </location>
</feature>
<dbReference type="EMBL" id="OX365758">
    <property type="protein sequence ID" value="CAI4037142.1"/>
    <property type="molecule type" value="Genomic_DNA"/>
</dbReference>
<protein>
    <recommendedName>
        <fullName evidence="13">Peptidase A1 domain-containing protein</fullName>
    </recommendedName>
</protein>
<evidence type="ECO:0000256" key="7">
    <source>
        <dbReference type="ARBA" id="ARBA00023145"/>
    </source>
</evidence>
<keyword evidence="15" id="KW-1185">Reference proteome</keyword>
<evidence type="ECO:0000256" key="6">
    <source>
        <dbReference type="ARBA" id="ARBA00022801"/>
    </source>
</evidence>
<dbReference type="Gene3D" id="2.40.70.10">
    <property type="entry name" value="Acid Proteases"/>
    <property type="match status" value="2"/>
</dbReference>
<evidence type="ECO:0000256" key="8">
    <source>
        <dbReference type="ARBA" id="ARBA00023180"/>
    </source>
</evidence>
<dbReference type="PRINTS" id="PR00792">
    <property type="entry name" value="PEPSIN"/>
</dbReference>
<dbReference type="InterPro" id="IPR033876">
    <property type="entry name" value="SAP-like"/>
</dbReference>
<dbReference type="InterPro" id="IPR033121">
    <property type="entry name" value="PEPTIDASE_A1"/>
</dbReference>
<dbReference type="GeneID" id="80916355"/>
<keyword evidence="4 12" id="KW-0732">Signal</keyword>
<organism evidence="14 15">
    <name type="scientific">Saccharomyces mikatae IFO 1815</name>
    <dbReference type="NCBI Taxonomy" id="226126"/>
    <lineage>
        <taxon>Eukaryota</taxon>
        <taxon>Fungi</taxon>
        <taxon>Dikarya</taxon>
        <taxon>Ascomycota</taxon>
        <taxon>Saccharomycotina</taxon>
        <taxon>Saccharomycetes</taxon>
        <taxon>Saccharomycetales</taxon>
        <taxon>Saccharomycetaceae</taxon>
        <taxon>Saccharomyces</taxon>
    </lineage>
</organism>
<proteinExistence type="inferred from homology"/>
<dbReference type="PROSITE" id="PS51767">
    <property type="entry name" value="PEPTIDASE_A1"/>
    <property type="match status" value="1"/>
</dbReference>
<keyword evidence="6 10" id="KW-0378">Hydrolase</keyword>
<sequence>MQLFPLLSLALSLAYSQAVLGSSSDSYVRFPVQKLANVPGMGSQDVSNVFKRDDVLNSTLINAVGMYVVKVEIGTPPQTAYLQLDTGSSDMYVNDADSPYCVLMSYGSGYASTDNYELTATATELPSSTISSESYSTLCAYWGTFSVGNSSTFKYNDTQFDETYGDGTYYRGTYGTDVVSLGNITLESFSFGVANNTENQGGILGISLPAGENTHSLGGAYNTTPFEYENFPMALKSHGKIEKIAYSLFLNEPKAHFGSILFGAVDKSKYSGQLYTLPMLQAYDTLDSVSPGMFVTAQSVAVLNGDSGNKTVSKVRFPVLFDSGTTYSSLPTEVAHAIGKSFDGKYSSGDQGYTFDCSKVKDTLLSIDFGGFNISANISNFVTRTKDHCLLNIEAADSGFVLGDAFLVDAYVVFDLESHEVSIAQASFDDKKEEIEVISDRVPGAIRAPGYSSTWVYTPGSPIGTGDFYNVSWTSYSGYSEYQSLVATAVVSSSDSSGGSDSSSSSSSSSSSRSAETTTEKHNAGDRLYQSSFPFSLASFLSYFLL</sequence>
<evidence type="ECO:0000313" key="15">
    <source>
        <dbReference type="Proteomes" id="UP001161438"/>
    </source>
</evidence>
<dbReference type="GO" id="GO:0009277">
    <property type="term" value="C:fungal-type cell wall"/>
    <property type="evidence" value="ECO:0007669"/>
    <property type="project" value="TreeGrafter"/>
</dbReference>
<dbReference type="PANTHER" id="PTHR47965:SF12">
    <property type="entry name" value="ASPARTIC PROTEINASE 3-RELATED"/>
    <property type="match status" value="1"/>
</dbReference>
<evidence type="ECO:0000256" key="1">
    <source>
        <dbReference type="ARBA" id="ARBA00007447"/>
    </source>
</evidence>
<evidence type="ECO:0000256" key="12">
    <source>
        <dbReference type="SAM" id="SignalP"/>
    </source>
</evidence>
<evidence type="ECO:0000256" key="3">
    <source>
        <dbReference type="ARBA" id="ARBA00022685"/>
    </source>
</evidence>
<dbReference type="CDD" id="cd05474">
    <property type="entry name" value="SAP_like"/>
    <property type="match status" value="1"/>
</dbReference>
<keyword evidence="3" id="KW-0165">Cleavage on pair of basic residues</keyword>
<reference evidence="14" key="1">
    <citation type="submission" date="2022-10" db="EMBL/GenBank/DDBJ databases">
        <authorList>
            <person name="Byrne P K."/>
        </authorList>
    </citation>
    <scope>NUCLEOTIDE SEQUENCE</scope>
    <source>
        <strain evidence="14">IFO1815</strain>
    </source>
</reference>
<comment type="similarity">
    <text evidence="1 10">Belongs to the peptidase A1 family.</text>
</comment>
<evidence type="ECO:0000256" key="5">
    <source>
        <dbReference type="ARBA" id="ARBA00022750"/>
    </source>
</evidence>
<dbReference type="RefSeq" id="XP_056080259.1">
    <property type="nucleotide sequence ID" value="XM_056226892.1"/>
</dbReference>
<dbReference type="GO" id="GO:0031505">
    <property type="term" value="P:fungal-type cell wall organization"/>
    <property type="evidence" value="ECO:0007669"/>
    <property type="project" value="TreeGrafter"/>
</dbReference>
<gene>
    <name evidence="14" type="primary">SMKI02G0040</name>
    <name evidence="14" type="ORF">SMKI_02G0040</name>
</gene>
<dbReference type="Pfam" id="PF00026">
    <property type="entry name" value="Asp"/>
    <property type="match status" value="1"/>
</dbReference>
<feature type="active site" evidence="9">
    <location>
        <position position="85"/>
    </location>
</feature>
<feature type="domain" description="Peptidase A1" evidence="13">
    <location>
        <begin position="67"/>
        <end position="424"/>
    </location>
</feature>
<evidence type="ECO:0000256" key="10">
    <source>
        <dbReference type="RuleBase" id="RU000454"/>
    </source>
</evidence>
<evidence type="ECO:0000256" key="9">
    <source>
        <dbReference type="PIRSR" id="PIRSR601461-1"/>
    </source>
</evidence>
<keyword evidence="2 10" id="KW-0645">Protease</keyword>
<keyword evidence="5 10" id="KW-0064">Aspartyl protease</keyword>
<evidence type="ECO:0000256" key="11">
    <source>
        <dbReference type="SAM" id="MobiDB-lite"/>
    </source>
</evidence>
<dbReference type="InterPro" id="IPR001969">
    <property type="entry name" value="Aspartic_peptidase_AS"/>
</dbReference>
<dbReference type="PROSITE" id="PS00141">
    <property type="entry name" value="ASP_PROTEASE"/>
    <property type="match status" value="1"/>
</dbReference>
<feature type="compositionally biased region" description="Low complexity" evidence="11">
    <location>
        <begin position="496"/>
        <end position="512"/>
    </location>
</feature>
<accession>A0AA35NDX6</accession>
<feature type="region of interest" description="Disordered" evidence="11">
    <location>
        <begin position="496"/>
        <end position="523"/>
    </location>
</feature>
<dbReference type="GO" id="GO:0006508">
    <property type="term" value="P:proteolysis"/>
    <property type="evidence" value="ECO:0007669"/>
    <property type="project" value="UniProtKB-KW"/>
</dbReference>
<dbReference type="InterPro" id="IPR001461">
    <property type="entry name" value="Aspartic_peptidase_A1"/>
</dbReference>
<dbReference type="AlphaFoldDB" id="A0AA35NDX6"/>
<name>A0AA35NDX6_SACMI</name>
<dbReference type="GO" id="GO:0004190">
    <property type="term" value="F:aspartic-type endopeptidase activity"/>
    <property type="evidence" value="ECO:0007669"/>
    <property type="project" value="UniProtKB-KW"/>
</dbReference>
<dbReference type="SUPFAM" id="SSF50630">
    <property type="entry name" value="Acid proteases"/>
    <property type="match status" value="1"/>
</dbReference>
<keyword evidence="7" id="KW-0865">Zymogen</keyword>
<dbReference type="PANTHER" id="PTHR47965">
    <property type="entry name" value="ASPARTYL PROTEASE-RELATED"/>
    <property type="match status" value="1"/>
</dbReference>
<dbReference type="Proteomes" id="UP001161438">
    <property type="component" value="Chromosome 2"/>
</dbReference>